<dbReference type="SUPFAM" id="SSF69618">
    <property type="entry name" value="HemD-like"/>
    <property type="match status" value="1"/>
</dbReference>
<evidence type="ECO:0000313" key="3">
    <source>
        <dbReference type="Proteomes" id="UP001165641"/>
    </source>
</evidence>
<dbReference type="Gene3D" id="3.40.50.10090">
    <property type="match status" value="1"/>
</dbReference>
<dbReference type="CDD" id="cd06578">
    <property type="entry name" value="HemD"/>
    <property type="match status" value="1"/>
</dbReference>
<gene>
    <name evidence="2" type="ORF">PAF17_05010</name>
</gene>
<name>A0ABT4ZDR8_9RHOB</name>
<proteinExistence type="predicted"/>
<evidence type="ECO:0000259" key="1">
    <source>
        <dbReference type="Pfam" id="PF02602"/>
    </source>
</evidence>
<comment type="caution">
    <text evidence="2">The sequence shown here is derived from an EMBL/GenBank/DDBJ whole genome shotgun (WGS) entry which is preliminary data.</text>
</comment>
<dbReference type="EMBL" id="JAQBIE010000004">
    <property type="protein sequence ID" value="MDB6176866.1"/>
    <property type="molecule type" value="Genomic_DNA"/>
</dbReference>
<dbReference type="InterPro" id="IPR003754">
    <property type="entry name" value="4pyrrol_synth_uPrphyn_synth"/>
</dbReference>
<evidence type="ECO:0000313" key="2">
    <source>
        <dbReference type="EMBL" id="MDB6176866.1"/>
    </source>
</evidence>
<feature type="domain" description="Tetrapyrrole biosynthesis uroporphyrinogen III synthase" evidence="1">
    <location>
        <begin position="30"/>
        <end position="209"/>
    </location>
</feature>
<sequence>MPSRAQPTLLLTRPVDDSRRFSALLPGLPTVISPIIRIVDVPHDGAMLADAPALVFTSGHAIASAGPGRGRPAYCVGPRTAELARGAGFKVIQGPGDAERLLPLLESATMPLIHPRGRHVARQLPVRDVVVYDQRPLALNEQAMGLLQSDAPVILPLFSPRSAALLAQQLGDSRALLWVAAISRAASDAFAVTARKRVIAPTPDAPGLVRAIRAILAEQQS</sequence>
<reference evidence="2" key="1">
    <citation type="submission" date="2022-12" db="EMBL/GenBank/DDBJ databases">
        <title>Paracoccus onchidii sp. nov., isolated from a marine invertebrate from the South China Sea.</title>
        <authorList>
            <person name="Xu S."/>
            <person name="Liu Z."/>
            <person name="Xu Y."/>
        </authorList>
    </citation>
    <scope>NUCLEOTIDE SEQUENCE</scope>
    <source>
        <strain evidence="2">Z330</strain>
    </source>
</reference>
<dbReference type="Proteomes" id="UP001165641">
    <property type="component" value="Unassembled WGS sequence"/>
</dbReference>
<organism evidence="2 3">
    <name type="scientific">Paracoccus onchidii</name>
    <dbReference type="NCBI Taxonomy" id="3017813"/>
    <lineage>
        <taxon>Bacteria</taxon>
        <taxon>Pseudomonadati</taxon>
        <taxon>Pseudomonadota</taxon>
        <taxon>Alphaproteobacteria</taxon>
        <taxon>Rhodobacterales</taxon>
        <taxon>Paracoccaceae</taxon>
        <taxon>Paracoccus</taxon>
    </lineage>
</organism>
<dbReference type="RefSeq" id="WP_271887984.1">
    <property type="nucleotide sequence ID" value="NZ_JAQBIE010000004.1"/>
</dbReference>
<keyword evidence="3" id="KW-1185">Reference proteome</keyword>
<dbReference type="Pfam" id="PF02602">
    <property type="entry name" value="HEM4"/>
    <property type="match status" value="1"/>
</dbReference>
<protein>
    <submittedName>
        <fullName evidence="2">Uroporphyrinogen-III synthase</fullName>
    </submittedName>
</protein>
<accession>A0ABT4ZDR8</accession>
<dbReference type="InterPro" id="IPR036108">
    <property type="entry name" value="4pyrrol_syn_uPrphyn_synt_sf"/>
</dbReference>